<dbReference type="SUPFAM" id="SSF48498">
    <property type="entry name" value="Tetracyclin repressor-like, C-terminal domain"/>
    <property type="match status" value="1"/>
</dbReference>
<evidence type="ECO:0000256" key="3">
    <source>
        <dbReference type="ARBA" id="ARBA00023163"/>
    </source>
</evidence>
<dbReference type="InterPro" id="IPR001647">
    <property type="entry name" value="HTH_TetR"/>
</dbReference>
<keyword evidence="3" id="KW-0804">Transcription</keyword>
<dbReference type="InterPro" id="IPR050109">
    <property type="entry name" value="HTH-type_TetR-like_transc_reg"/>
</dbReference>
<dbReference type="Proteomes" id="UP001499967">
    <property type="component" value="Unassembled WGS sequence"/>
</dbReference>
<name>A0ABP4AK10_9PSEU</name>
<reference evidence="8" key="1">
    <citation type="journal article" date="2019" name="Int. J. Syst. Evol. Microbiol.">
        <title>The Global Catalogue of Microorganisms (GCM) 10K type strain sequencing project: providing services to taxonomists for standard genome sequencing and annotation.</title>
        <authorList>
            <consortium name="The Broad Institute Genomics Platform"/>
            <consortium name="The Broad Institute Genome Sequencing Center for Infectious Disease"/>
            <person name="Wu L."/>
            <person name="Ma J."/>
        </authorList>
    </citation>
    <scope>NUCLEOTIDE SEQUENCE [LARGE SCALE GENOMIC DNA]</scope>
    <source>
        <strain evidence="8">JCM 11117</strain>
    </source>
</reference>
<dbReference type="Gene3D" id="1.10.357.10">
    <property type="entry name" value="Tetracycline Repressor, domain 2"/>
    <property type="match status" value="1"/>
</dbReference>
<dbReference type="PROSITE" id="PS50977">
    <property type="entry name" value="HTH_TETR_2"/>
    <property type="match status" value="1"/>
</dbReference>
<evidence type="ECO:0000256" key="5">
    <source>
        <dbReference type="SAM" id="MobiDB-lite"/>
    </source>
</evidence>
<feature type="domain" description="HTH tetR-type" evidence="6">
    <location>
        <begin position="15"/>
        <end position="75"/>
    </location>
</feature>
<evidence type="ECO:0000313" key="8">
    <source>
        <dbReference type="Proteomes" id="UP001499967"/>
    </source>
</evidence>
<evidence type="ECO:0000259" key="6">
    <source>
        <dbReference type="PROSITE" id="PS50977"/>
    </source>
</evidence>
<dbReference type="SUPFAM" id="SSF46689">
    <property type="entry name" value="Homeodomain-like"/>
    <property type="match status" value="1"/>
</dbReference>
<evidence type="ECO:0000313" key="7">
    <source>
        <dbReference type="EMBL" id="GAA0937061.1"/>
    </source>
</evidence>
<dbReference type="Pfam" id="PF02909">
    <property type="entry name" value="TetR_C_1"/>
    <property type="match status" value="1"/>
</dbReference>
<dbReference type="PANTHER" id="PTHR30055:SF151">
    <property type="entry name" value="TRANSCRIPTIONAL REGULATORY PROTEIN"/>
    <property type="match status" value="1"/>
</dbReference>
<feature type="DNA-binding region" description="H-T-H motif" evidence="4">
    <location>
        <begin position="38"/>
        <end position="57"/>
    </location>
</feature>
<dbReference type="Gene3D" id="1.10.10.60">
    <property type="entry name" value="Homeodomain-like"/>
    <property type="match status" value="1"/>
</dbReference>
<proteinExistence type="predicted"/>
<feature type="region of interest" description="Disordered" evidence="5">
    <location>
        <begin position="184"/>
        <end position="260"/>
    </location>
</feature>
<sequence>MEGEGEKDMATPRARSASSAITTAAVVLADEEGVDAVSMRKVAARMDHSPMALYPHVGNKDDLTELMYDVVLGELDLTGIPSGSWRDDLARLAREMRRIHHAHPWLGRFGHRPSLGPNALRFLEAGLACVDGLGLDVDGMLDLLSTALQFTRGFVGQELGEAEAQRRTGMDLPAPHRAVHHAAAGGGWAPLPAPAGRGGRGPPRPGRGVRTPPGDGAGRARGRDRPPGLILPAGVTPLDRTSTCGAPPGRRRCRRPGGLR</sequence>
<dbReference type="Pfam" id="PF00440">
    <property type="entry name" value="TetR_N"/>
    <property type="match status" value="1"/>
</dbReference>
<dbReference type="PANTHER" id="PTHR30055">
    <property type="entry name" value="HTH-TYPE TRANSCRIPTIONAL REGULATOR RUTR"/>
    <property type="match status" value="1"/>
</dbReference>
<evidence type="ECO:0000256" key="4">
    <source>
        <dbReference type="PROSITE-ProRule" id="PRU00335"/>
    </source>
</evidence>
<dbReference type="InterPro" id="IPR036271">
    <property type="entry name" value="Tet_transcr_reg_TetR-rel_C_sf"/>
</dbReference>
<gene>
    <name evidence="7" type="ORF">GCM10009559_29910</name>
</gene>
<keyword evidence="2 4" id="KW-0238">DNA-binding</keyword>
<dbReference type="EMBL" id="BAAAHP010000081">
    <property type="protein sequence ID" value="GAA0937061.1"/>
    <property type="molecule type" value="Genomic_DNA"/>
</dbReference>
<evidence type="ECO:0000256" key="2">
    <source>
        <dbReference type="ARBA" id="ARBA00023125"/>
    </source>
</evidence>
<accession>A0ABP4AK10</accession>
<evidence type="ECO:0000256" key="1">
    <source>
        <dbReference type="ARBA" id="ARBA00023015"/>
    </source>
</evidence>
<dbReference type="InterPro" id="IPR009057">
    <property type="entry name" value="Homeodomain-like_sf"/>
</dbReference>
<organism evidence="7 8">
    <name type="scientific">Pseudonocardia zijingensis</name>
    <dbReference type="NCBI Taxonomy" id="153376"/>
    <lineage>
        <taxon>Bacteria</taxon>
        <taxon>Bacillati</taxon>
        <taxon>Actinomycetota</taxon>
        <taxon>Actinomycetes</taxon>
        <taxon>Pseudonocardiales</taxon>
        <taxon>Pseudonocardiaceae</taxon>
        <taxon>Pseudonocardia</taxon>
    </lineage>
</organism>
<keyword evidence="1" id="KW-0805">Transcription regulation</keyword>
<protein>
    <recommendedName>
        <fullName evidence="6">HTH tetR-type domain-containing protein</fullName>
    </recommendedName>
</protein>
<feature type="compositionally biased region" description="Basic residues" evidence="5">
    <location>
        <begin position="249"/>
        <end position="260"/>
    </location>
</feature>
<comment type="caution">
    <text evidence="7">The sequence shown here is derived from an EMBL/GenBank/DDBJ whole genome shotgun (WGS) entry which is preliminary data.</text>
</comment>
<dbReference type="InterPro" id="IPR004111">
    <property type="entry name" value="Repressor_TetR_C"/>
</dbReference>
<keyword evidence="8" id="KW-1185">Reference proteome</keyword>